<feature type="compositionally biased region" description="Basic and acidic residues" evidence="1">
    <location>
        <begin position="534"/>
        <end position="555"/>
    </location>
</feature>
<dbReference type="VEuPathDB" id="ToxoDB:BESB_003270"/>
<evidence type="ECO:0000259" key="2">
    <source>
        <dbReference type="Pfam" id="PF03399"/>
    </source>
</evidence>
<feature type="compositionally biased region" description="Low complexity" evidence="1">
    <location>
        <begin position="250"/>
        <end position="269"/>
    </location>
</feature>
<feature type="compositionally biased region" description="Low complexity" evidence="1">
    <location>
        <begin position="309"/>
        <end position="320"/>
    </location>
</feature>
<keyword evidence="4" id="KW-1185">Reference proteome</keyword>
<dbReference type="GO" id="GO:0005634">
    <property type="term" value="C:nucleus"/>
    <property type="evidence" value="ECO:0007669"/>
    <property type="project" value="TreeGrafter"/>
</dbReference>
<evidence type="ECO:0000256" key="1">
    <source>
        <dbReference type="SAM" id="MobiDB-lite"/>
    </source>
</evidence>
<sequence>MAAPGSGALPGGFPGLWTPQAGPFQVPATRPGFTNLMGGAPALGAATPLGAQAPAPGGGGSASFNPAGGVYMDIDTYLAYAQQQYTNHYFSTLRQMYPPEVAMKQAQECVEKLKANGFFDQLKSQYQASLAATGSAYVSQKPQELPATPTSPAAPNTPTPLPRGGQTPQDLQKAAAQQGRVTFSLKVKKIRGGQPDAPGSPHAPAAVPAAGPGPTGGAPGGVCSPTGAPPPLPSSPSPYAGAGVAGSPGGCASAAGAGATPASAGASASVPPWAAASASAAIPPSALPSYGAYYQQMLQAQHQQQALRHQQMLYSQQAQQMHSHPSMAPGGLPQGQAATYPSNMYNPAAAGFPGAPPGASPMGSGGLQQVPAPPPIPPYTGGAPLAPAAPHAAGSIESAVQAAAKAAAAAVEAKHRNIQGLRGAGAAGVDPVASARDQALKRAAEITKDIEERRKQQLLSTQAFSIWLQKVHSIHLAGEKGLDWRRAVNLYSQKMTNAYRQGLLGGRDWTAQPVPSEEEIRGEVAKLDLLNQMTRDRHSPDADAADRDRDGERRFIGGSRTARREGERARGSRSRSRSPPYGGASHFARNGDRSLSAYRHRTSSPRSGDGWRGRSEERLDDDRSPSESAARARRGEEDFISLSDKWSDRGAGGKARAKARQVQLQWRGTRAERASASADRKDAASMLIKCTPQEEQKRLQRMNRFGPNARSGPAASAKDSVYKVSWMEGSASPSSAAGLSWQQKLEIAKSTEKIVGTSTALEKNYLRLTNAPDPATVRPPEVLRRSFELILRKHREGASWRYVEEQFRSMRQDLTVQGVKDDFSRKVYETNGRLALSYHDLGQFNQCQTQLRDLYKRLQVPEDDPDRLEYLCYRLVYMALQGMRLDVLRVMSEMTTAERRNSNVVYAMKVRRALADGNFRRYFYLATIGPHQTKHLCEIFEPRVRMLALVTMAKASRALQPRKVQEELNFGDLEETLAFLRREEAVFTPDGKVDSKRSLPNFEKSSLLSKKVKAMG</sequence>
<dbReference type="Gene3D" id="1.25.40.990">
    <property type="match status" value="1"/>
</dbReference>
<feature type="region of interest" description="Disordered" evidence="1">
    <location>
        <begin position="140"/>
        <end position="269"/>
    </location>
</feature>
<name>A0A2A9MNX6_BESBE</name>
<feature type="compositionally biased region" description="Basic and acidic residues" evidence="1">
    <location>
        <begin position="669"/>
        <end position="683"/>
    </location>
</feature>
<feature type="domain" description="SAC3/GANP/THP3 conserved" evidence="2">
    <location>
        <begin position="763"/>
        <end position="985"/>
    </location>
</feature>
<dbReference type="STRING" id="94643.A0A2A9MNX6"/>
<dbReference type="Proteomes" id="UP000224006">
    <property type="component" value="Chromosome I"/>
</dbReference>
<accession>A0A2A9MNX6</accession>
<organism evidence="3 4">
    <name type="scientific">Besnoitia besnoiti</name>
    <name type="common">Apicomplexan protozoan</name>
    <dbReference type="NCBI Taxonomy" id="94643"/>
    <lineage>
        <taxon>Eukaryota</taxon>
        <taxon>Sar</taxon>
        <taxon>Alveolata</taxon>
        <taxon>Apicomplexa</taxon>
        <taxon>Conoidasida</taxon>
        <taxon>Coccidia</taxon>
        <taxon>Eucoccidiorida</taxon>
        <taxon>Eimeriorina</taxon>
        <taxon>Sarcocystidae</taxon>
        <taxon>Besnoitia</taxon>
    </lineage>
</organism>
<dbReference type="InterPro" id="IPR045107">
    <property type="entry name" value="SAC3/GANP/THP3"/>
</dbReference>
<dbReference type="InterPro" id="IPR005062">
    <property type="entry name" value="SAC3/GANP/THP3_conserved"/>
</dbReference>
<feature type="region of interest" description="Disordered" evidence="1">
    <location>
        <begin position="309"/>
        <end position="339"/>
    </location>
</feature>
<feature type="compositionally biased region" description="Basic and acidic residues" evidence="1">
    <location>
        <begin position="609"/>
        <end position="625"/>
    </location>
</feature>
<dbReference type="EMBL" id="NWUJ01000001">
    <property type="protein sequence ID" value="PFH37986.1"/>
    <property type="molecule type" value="Genomic_DNA"/>
</dbReference>
<dbReference type="RefSeq" id="XP_029221995.1">
    <property type="nucleotide sequence ID" value="XM_029359082.1"/>
</dbReference>
<feature type="compositionally biased region" description="Low complexity" evidence="1">
    <location>
        <begin position="379"/>
        <end position="389"/>
    </location>
</feature>
<feature type="compositionally biased region" description="Low complexity" evidence="1">
    <location>
        <begin position="197"/>
        <end position="212"/>
    </location>
</feature>
<reference evidence="3 4" key="1">
    <citation type="submission" date="2017-09" db="EMBL/GenBank/DDBJ databases">
        <title>Genome sequencing of Besnoitia besnoiti strain Bb-Ger1.</title>
        <authorList>
            <person name="Schares G."/>
            <person name="Venepally P."/>
            <person name="Lorenzi H.A."/>
        </authorList>
    </citation>
    <scope>NUCLEOTIDE SEQUENCE [LARGE SCALE GENOMIC DNA]</scope>
    <source>
        <strain evidence="3 4">Bb-Ger1</strain>
    </source>
</reference>
<gene>
    <name evidence="3" type="ORF">BESB_003270</name>
</gene>
<dbReference type="Pfam" id="PF03399">
    <property type="entry name" value="SAC3_GANP"/>
    <property type="match status" value="1"/>
</dbReference>
<dbReference type="AlphaFoldDB" id="A0A2A9MNX6"/>
<evidence type="ECO:0000313" key="3">
    <source>
        <dbReference type="EMBL" id="PFH37986.1"/>
    </source>
</evidence>
<protein>
    <submittedName>
        <fullName evidence="3">SAC3/GANP family protein</fullName>
    </submittedName>
</protein>
<dbReference type="PANTHER" id="PTHR12436">
    <property type="entry name" value="80 KDA MCM3-ASSOCIATED PROTEIN"/>
    <property type="match status" value="1"/>
</dbReference>
<comment type="caution">
    <text evidence="3">The sequence shown here is derived from an EMBL/GenBank/DDBJ whole genome shotgun (WGS) entry which is preliminary data.</text>
</comment>
<evidence type="ECO:0000313" key="4">
    <source>
        <dbReference type="Proteomes" id="UP000224006"/>
    </source>
</evidence>
<dbReference type="KEGG" id="bbes:BESB_003270"/>
<feature type="region of interest" description="Disordered" evidence="1">
    <location>
        <begin position="356"/>
        <end position="389"/>
    </location>
</feature>
<feature type="compositionally biased region" description="Pro residues" evidence="1">
    <location>
        <begin position="227"/>
        <end position="236"/>
    </location>
</feature>
<dbReference type="PANTHER" id="PTHR12436:SF4">
    <property type="entry name" value="LEUKOCYTE RECEPTOR CLUSTER MEMBER 8"/>
    <property type="match status" value="1"/>
</dbReference>
<dbReference type="GeneID" id="40305390"/>
<feature type="region of interest" description="Disordered" evidence="1">
    <location>
        <begin position="531"/>
        <end position="683"/>
    </location>
</feature>
<proteinExistence type="predicted"/>
<dbReference type="OrthoDB" id="337508at2759"/>